<name>A0ABV1WH33_9ACTN</name>
<keyword evidence="2" id="KW-1185">Reference proteome</keyword>
<proteinExistence type="predicted"/>
<dbReference type="RefSeq" id="WP_086727915.1">
    <property type="nucleotide sequence ID" value="NZ_MUBM01000208.1"/>
</dbReference>
<reference evidence="1 2" key="1">
    <citation type="submission" date="2024-06" db="EMBL/GenBank/DDBJ databases">
        <title>The Natural Products Discovery Center: Release of the First 8490 Sequenced Strains for Exploring Actinobacteria Biosynthetic Diversity.</title>
        <authorList>
            <person name="Kalkreuter E."/>
            <person name="Kautsar S.A."/>
            <person name="Yang D."/>
            <person name="Bader C.D."/>
            <person name="Teijaro C.N."/>
            <person name="Fluegel L."/>
            <person name="Davis C.M."/>
            <person name="Simpson J.R."/>
            <person name="Lauterbach L."/>
            <person name="Steele A.D."/>
            <person name="Gui C."/>
            <person name="Meng S."/>
            <person name="Li G."/>
            <person name="Viehrig K."/>
            <person name="Ye F."/>
            <person name="Su P."/>
            <person name="Kiefer A.F."/>
            <person name="Nichols A."/>
            <person name="Cepeda A.J."/>
            <person name="Yan W."/>
            <person name="Fan B."/>
            <person name="Jiang Y."/>
            <person name="Adhikari A."/>
            <person name="Zheng C.-J."/>
            <person name="Schuster L."/>
            <person name="Cowan T.M."/>
            <person name="Smanski M.J."/>
            <person name="Chevrette M.G."/>
            <person name="De Carvalho L.P.S."/>
            <person name="Shen B."/>
        </authorList>
    </citation>
    <scope>NUCLEOTIDE SEQUENCE [LARGE SCALE GENOMIC DNA]</scope>
    <source>
        <strain evidence="1 2">NPDC000634</strain>
    </source>
</reference>
<dbReference type="EMBL" id="JBEPCU010001399">
    <property type="protein sequence ID" value="MER6983500.1"/>
    <property type="molecule type" value="Genomic_DNA"/>
</dbReference>
<accession>A0ABV1WH33</accession>
<sequence length="60" mass="5931">MRSARRTGHVGLLLDLGLPSGVFYGAQALGVARTPSLLAATAAAGARLAWARPAAGGSTV</sequence>
<comment type="caution">
    <text evidence="1">The sequence shown here is derived from an EMBL/GenBank/DDBJ whole genome shotgun (WGS) entry which is preliminary data.</text>
</comment>
<protein>
    <submittedName>
        <fullName evidence="1">Uncharacterized protein</fullName>
    </submittedName>
</protein>
<dbReference type="Proteomes" id="UP001458415">
    <property type="component" value="Unassembled WGS sequence"/>
</dbReference>
<evidence type="ECO:0000313" key="1">
    <source>
        <dbReference type="EMBL" id="MER6983500.1"/>
    </source>
</evidence>
<organism evidence="1 2">
    <name type="scientific">Streptomyces carpinensis</name>
    <dbReference type="NCBI Taxonomy" id="66369"/>
    <lineage>
        <taxon>Bacteria</taxon>
        <taxon>Bacillati</taxon>
        <taxon>Actinomycetota</taxon>
        <taxon>Actinomycetes</taxon>
        <taxon>Kitasatosporales</taxon>
        <taxon>Streptomycetaceae</taxon>
        <taxon>Streptomyces</taxon>
    </lineage>
</organism>
<evidence type="ECO:0000313" key="2">
    <source>
        <dbReference type="Proteomes" id="UP001458415"/>
    </source>
</evidence>
<gene>
    <name evidence="1" type="ORF">ABT317_42750</name>
</gene>